<accession>A0A5M6D8K0</accession>
<organism evidence="1 2">
    <name type="scientific">Roseiconus nitratireducens</name>
    <dbReference type="NCBI Taxonomy" id="2605748"/>
    <lineage>
        <taxon>Bacteria</taxon>
        <taxon>Pseudomonadati</taxon>
        <taxon>Planctomycetota</taxon>
        <taxon>Planctomycetia</taxon>
        <taxon>Pirellulales</taxon>
        <taxon>Pirellulaceae</taxon>
        <taxon>Roseiconus</taxon>
    </lineage>
</organism>
<evidence type="ECO:0000313" key="1">
    <source>
        <dbReference type="EMBL" id="KAA5542642.1"/>
    </source>
</evidence>
<proteinExistence type="predicted"/>
<comment type="caution">
    <text evidence="1">The sequence shown here is derived from an EMBL/GenBank/DDBJ whole genome shotgun (WGS) entry which is preliminary data.</text>
</comment>
<protein>
    <submittedName>
        <fullName evidence="1">Uncharacterized protein</fullName>
    </submittedName>
</protein>
<gene>
    <name evidence="1" type="ORF">FYK55_14000</name>
</gene>
<keyword evidence="2" id="KW-1185">Reference proteome</keyword>
<sequence length="395" mass="44641">MANRPPSTFRTLGHFDYPGMPAEAGLRRWTTKLIQRVRGKEENPFVARDKLRLASSDRLDRLVPPPACGPLLREMQETFADWIEEPEPSNWMQLVVLPPCDRNNLVQQWAEQQQFEVVAAPQRDRILTAGDASELPAVELPAVESAAAQGEHVLVIPRLEQWFLRHRRGLDLVRCLLDRLALLRRHCVVGCNSWAWGFLSRAVGADLALPHPVTFESFTTDRLQGWFGELAENGETEARTFRRSLDGKDIFATNEDGAPQSDYLATLAAQSFGIPWIAWHLWRSSLRLGPKPEDGGEEKFPDEQTLWVTEPEEFDLPASHRGSALLTLHALLLHDTLTAEQVHTVLPSIDESNLLTALINNGFVEQENDHFRCRAVAYPTIRRALNDAGFPMDRL</sequence>
<dbReference type="EMBL" id="VWOX01000007">
    <property type="protein sequence ID" value="KAA5542642.1"/>
    <property type="molecule type" value="Genomic_DNA"/>
</dbReference>
<reference evidence="1 2" key="1">
    <citation type="submission" date="2019-08" db="EMBL/GenBank/DDBJ databases">
        <authorList>
            <person name="Dhanesh K."/>
            <person name="Kumar G."/>
            <person name="Sasikala C."/>
            <person name="Venkata Ramana C."/>
        </authorList>
    </citation>
    <scope>NUCLEOTIDE SEQUENCE [LARGE SCALE GENOMIC DNA]</scope>
    <source>
        <strain evidence="1 2">JC645</strain>
    </source>
</reference>
<name>A0A5M6D8K0_9BACT</name>
<dbReference type="Proteomes" id="UP000324479">
    <property type="component" value="Unassembled WGS sequence"/>
</dbReference>
<dbReference type="AlphaFoldDB" id="A0A5M6D8K0"/>
<evidence type="ECO:0000313" key="2">
    <source>
        <dbReference type="Proteomes" id="UP000324479"/>
    </source>
</evidence>